<dbReference type="GO" id="GO:0005524">
    <property type="term" value="F:ATP binding"/>
    <property type="evidence" value="ECO:0007669"/>
    <property type="project" value="UniProtKB-KW"/>
</dbReference>
<dbReference type="FunFam" id="1.10.10.820:FF:000001">
    <property type="entry name" value="Myosin heavy chain"/>
    <property type="match status" value="1"/>
</dbReference>
<feature type="domain" description="DUF6598" evidence="9">
    <location>
        <begin position="295"/>
        <end position="519"/>
    </location>
</feature>
<dbReference type="Gene3D" id="3.40.420.10">
    <property type="entry name" value="Ricin (A subunit), domain 1"/>
    <property type="match status" value="1"/>
</dbReference>
<dbReference type="SUPFAM" id="SSF52540">
    <property type="entry name" value="P-loop containing nucleoside triphosphate hydrolases"/>
    <property type="match status" value="1"/>
</dbReference>
<dbReference type="GO" id="GO:0030598">
    <property type="term" value="F:rRNA N-glycosylase activity"/>
    <property type="evidence" value="ECO:0007669"/>
    <property type="project" value="UniProtKB-EC"/>
</dbReference>
<dbReference type="EMBL" id="OIVN01004189">
    <property type="protein sequence ID" value="SPD15926.1"/>
    <property type="molecule type" value="Genomic_DNA"/>
</dbReference>
<dbReference type="Pfam" id="PF00063">
    <property type="entry name" value="Myosin_head"/>
    <property type="match status" value="1"/>
</dbReference>
<evidence type="ECO:0000259" key="8">
    <source>
        <dbReference type="Pfam" id="PF00063"/>
    </source>
</evidence>
<keyword evidence="6" id="KW-0800">Toxin</keyword>
<dbReference type="GO" id="GO:0030048">
    <property type="term" value="P:actin filament-based movement"/>
    <property type="evidence" value="ECO:0007669"/>
    <property type="project" value="UniProtKB-ARBA"/>
</dbReference>
<sequence>MAEIKSEFTVDFNVLSDSLKSIHALNGSTSYCETTTSQCDSQEISHPSQEITLRIQWENLHLDGYKMGHSGPWLKFGVLPGSEFIGFYNYYTDLGEAAGFHLWRYVDRDEYGYEYEYEYEDEDEGKGKRKKRLIDRDDIFLGKNELIDAVNSLSISTDCKIRARSLIIVMHMIILSIKFRIISTFLTANYNKSMASQHWIWMIFLDRGWEHLSIELLDTDDTDDSYQHRFNPLPLPTWHSIERSIGIYKLEIRKNYPQVAAIFEYGISTAEEALNILGILAGRFRPKYKPRGLSMVEVFKVRINVIEYEREGPLNLYGTIDLAYEPGFIYKRERNNCEIVEEFECVFLTGPFQSISAEDSFTINLDLKDKVKEMDEAMDREICKGQLLWNMYDRRNVFDRVLSKLIGGEDGSVIIEYAVLSDAVEAFLEFTLYEGGLVMNDGLGSDLHGSITAYNGVGESLLFQKKRDTKMPGTIGLRSVVAVKLNSTLEISAHLWNSSNSKEIVNGTACFPAVLAGTSKEESIHGMHDPERNYHCFYLLCAAPPEDREKYKLGNPKSFHYLNQSNCYALDGVDDAHEYLATRRAMDHALAGIFYFIGFAFFCVESLLSIWVIQQVDMYFRGSGKAAEMKRDAATMMAALTLIKC</sequence>
<dbReference type="InterPro" id="IPR016138">
    <property type="entry name" value="Ribosome_inactivat_prot_sub1"/>
</dbReference>
<accession>A0A2N9HP28</accession>
<dbReference type="Gene3D" id="1.10.10.820">
    <property type="match status" value="1"/>
</dbReference>
<dbReference type="SUPFAM" id="SSF56371">
    <property type="entry name" value="Ribosome inactivating proteins (RIP)"/>
    <property type="match status" value="1"/>
</dbReference>
<name>A0A2N9HP28_FAGSY</name>
<keyword evidence="6" id="KW-0378">Hydrolase</keyword>
<proteinExistence type="inferred from homology"/>
<keyword evidence="6" id="KW-0652">Protein synthesis inhibitor</keyword>
<keyword evidence="7" id="KW-0472">Membrane</keyword>
<feature type="transmembrane region" description="Helical" evidence="7">
    <location>
        <begin position="593"/>
        <end position="613"/>
    </location>
</feature>
<dbReference type="InterPro" id="IPR027417">
    <property type="entry name" value="P-loop_NTPase"/>
</dbReference>
<evidence type="ECO:0000256" key="7">
    <source>
        <dbReference type="SAM" id="Phobius"/>
    </source>
</evidence>
<dbReference type="InterPro" id="IPR036041">
    <property type="entry name" value="Ribosome-inact_prot_sf"/>
</dbReference>
<dbReference type="GO" id="GO:0006952">
    <property type="term" value="P:defense response"/>
    <property type="evidence" value="ECO:0007669"/>
    <property type="project" value="UniProtKB-KW"/>
</dbReference>
<evidence type="ECO:0000256" key="6">
    <source>
        <dbReference type="RuleBase" id="RU004915"/>
    </source>
</evidence>
<evidence type="ECO:0000256" key="3">
    <source>
        <dbReference type="ARBA" id="ARBA00023123"/>
    </source>
</evidence>
<keyword evidence="3" id="KW-0518">Myosin</keyword>
<dbReference type="GO" id="GO:0016459">
    <property type="term" value="C:myosin complex"/>
    <property type="evidence" value="ECO:0007669"/>
    <property type="project" value="UniProtKB-KW"/>
</dbReference>
<dbReference type="GO" id="GO:0003779">
    <property type="term" value="F:actin binding"/>
    <property type="evidence" value="ECO:0007669"/>
    <property type="project" value="UniProtKB-KW"/>
</dbReference>
<evidence type="ECO:0000259" key="9">
    <source>
        <dbReference type="Pfam" id="PF20241"/>
    </source>
</evidence>
<feature type="domain" description="Myosin motor" evidence="8">
    <location>
        <begin position="529"/>
        <end position="587"/>
    </location>
</feature>
<evidence type="ECO:0000313" key="10">
    <source>
        <dbReference type="EMBL" id="SPD15926.1"/>
    </source>
</evidence>
<dbReference type="InterPro" id="IPR046533">
    <property type="entry name" value="DUF6598"/>
</dbReference>
<dbReference type="GO" id="GO:0017148">
    <property type="term" value="P:negative regulation of translation"/>
    <property type="evidence" value="ECO:0007669"/>
    <property type="project" value="UniProtKB-KW"/>
</dbReference>
<keyword evidence="1" id="KW-0547">Nucleotide-binding</keyword>
<keyword evidence="6" id="KW-0611">Plant defense</keyword>
<dbReference type="GO" id="GO:0003774">
    <property type="term" value="F:cytoskeletal motor activity"/>
    <property type="evidence" value="ECO:0007669"/>
    <property type="project" value="InterPro"/>
</dbReference>
<dbReference type="PANTHER" id="PTHR33065:SF88">
    <property type="entry name" value="OS11G0104220 PROTEIN"/>
    <property type="match status" value="1"/>
</dbReference>
<reference evidence="10" key="1">
    <citation type="submission" date="2018-02" db="EMBL/GenBank/DDBJ databases">
        <authorList>
            <person name="Cohen D.B."/>
            <person name="Kent A.D."/>
        </authorList>
    </citation>
    <scope>NUCLEOTIDE SEQUENCE</scope>
</reference>
<protein>
    <submittedName>
        <fullName evidence="10">Uncharacterized protein</fullName>
    </submittedName>
</protein>
<keyword evidence="4" id="KW-0505">Motor protein</keyword>
<evidence type="ECO:0000256" key="1">
    <source>
        <dbReference type="ARBA" id="ARBA00022741"/>
    </source>
</evidence>
<dbReference type="Pfam" id="PF00161">
    <property type="entry name" value="RIP"/>
    <property type="match status" value="1"/>
</dbReference>
<dbReference type="GO" id="GO:0090729">
    <property type="term" value="F:toxin activity"/>
    <property type="evidence" value="ECO:0007669"/>
    <property type="project" value="UniProtKB-KW"/>
</dbReference>
<evidence type="ECO:0000256" key="4">
    <source>
        <dbReference type="ARBA" id="ARBA00023175"/>
    </source>
</evidence>
<evidence type="ECO:0000256" key="2">
    <source>
        <dbReference type="ARBA" id="ARBA00022840"/>
    </source>
</evidence>
<dbReference type="InterPro" id="IPR001609">
    <property type="entry name" value="Myosin_head_motor_dom-like"/>
</dbReference>
<gene>
    <name evidence="10" type="ORF">FSB_LOCUS43808</name>
</gene>
<dbReference type="Pfam" id="PF20241">
    <property type="entry name" value="DUF6598"/>
    <property type="match status" value="1"/>
</dbReference>
<keyword evidence="7" id="KW-1133">Transmembrane helix</keyword>
<evidence type="ECO:0000256" key="5">
    <source>
        <dbReference type="ARBA" id="ARBA00023203"/>
    </source>
</evidence>
<dbReference type="PANTHER" id="PTHR33065">
    <property type="entry name" value="OS07G0486400 PROTEIN"/>
    <property type="match status" value="1"/>
</dbReference>
<comment type="catalytic activity">
    <reaction evidence="6">
        <text>Endohydrolysis of the N-glycosidic bond at one specific adenosine on the 28S rRNA.</text>
        <dbReference type="EC" id="3.2.2.22"/>
    </reaction>
</comment>
<keyword evidence="5" id="KW-0009">Actin-binding</keyword>
<organism evidence="10">
    <name type="scientific">Fagus sylvatica</name>
    <name type="common">Beechnut</name>
    <dbReference type="NCBI Taxonomy" id="28930"/>
    <lineage>
        <taxon>Eukaryota</taxon>
        <taxon>Viridiplantae</taxon>
        <taxon>Streptophyta</taxon>
        <taxon>Embryophyta</taxon>
        <taxon>Tracheophyta</taxon>
        <taxon>Spermatophyta</taxon>
        <taxon>Magnoliopsida</taxon>
        <taxon>eudicotyledons</taxon>
        <taxon>Gunneridae</taxon>
        <taxon>Pentapetalae</taxon>
        <taxon>rosids</taxon>
        <taxon>fabids</taxon>
        <taxon>Fagales</taxon>
        <taxon>Fagaceae</taxon>
        <taxon>Fagus</taxon>
    </lineage>
</organism>
<dbReference type="InterPro" id="IPR001574">
    <property type="entry name" value="Ribosome_inactivat_prot"/>
</dbReference>
<keyword evidence="7" id="KW-0812">Transmembrane</keyword>
<comment type="similarity">
    <text evidence="6">Belongs to the ribosome-inactivating protein family.</text>
</comment>
<keyword evidence="2" id="KW-0067">ATP-binding</keyword>
<dbReference type="AlphaFoldDB" id="A0A2N9HP28"/>